<evidence type="ECO:0000256" key="7">
    <source>
        <dbReference type="ARBA" id="ARBA00023136"/>
    </source>
</evidence>
<evidence type="ECO:0000256" key="1">
    <source>
        <dbReference type="ARBA" id="ARBA00004141"/>
    </source>
</evidence>
<evidence type="ECO:0000256" key="4">
    <source>
        <dbReference type="ARBA" id="ARBA00022692"/>
    </source>
</evidence>
<gene>
    <name evidence="9" type="ORF">Q4490_09670</name>
</gene>
<accession>A0AAW7XLB5</accession>
<feature type="transmembrane region" description="Helical" evidence="8">
    <location>
        <begin position="508"/>
        <end position="532"/>
    </location>
</feature>
<comment type="similarity">
    <text evidence="2">Belongs to the V-ATPase 116 kDa subunit family.</text>
</comment>
<feature type="transmembrane region" description="Helical" evidence="8">
    <location>
        <begin position="408"/>
        <end position="429"/>
    </location>
</feature>
<dbReference type="AlphaFoldDB" id="A0AAW7XLB5"/>
<sequence>MSIQRLCHINLIGLQQQKLSVLDDLQVLGMLHLEPAGLDASVDGPNETFVDTATSAFGSITPEDAKQAVSYLAACQRIRRQELFDQSFDPERLVNEVLVNRQKARDLADQRIFLQRRIADLRPWGNFELPDLDALEGQRLWFYQVPLYRLKEMTAVSLVWQQVHKDHRYAYVIVISEVEPASNALPVARTHTGSISLSTLEDQLVQTQRDEEQVMIERESLSRWLFCLQYSLAKVDDQYQLRLAEQGVWQSEALFVVSAWVAEDDCPALQAFARRHGLALQQRSPKKHETPPTLLKNPACVAAGEDLIGFFKLPSYRGWDPSRLVFFSFACFFAVIMSDAGYAALIALGLAFYWRKLGLSQSGKRIRALVLTLATAGLVWGVLVGGYFGADPPTAWLASLKVVDINDFSSMMTLSIVIGVVHLVIANLLQMWMRRFHLPMLASFAWVVVLIVSLSAWLTHITPWHQGAIALALALIVLCSSSQSGWGKQRWISGLLGLSNLSKLFGDVLSYLRLFALGLASASLAVTFNQLASQVAAAMPELGVLFYVLILLIGHLLNFTLTVVSGVIHGLRLNLIEFFNWSLADEGYAFRPFKKQEVVPWKT</sequence>
<dbReference type="GO" id="GO:0051117">
    <property type="term" value="F:ATPase binding"/>
    <property type="evidence" value="ECO:0007669"/>
    <property type="project" value="TreeGrafter"/>
</dbReference>
<evidence type="ECO:0000256" key="6">
    <source>
        <dbReference type="ARBA" id="ARBA00023065"/>
    </source>
</evidence>
<evidence type="ECO:0000256" key="8">
    <source>
        <dbReference type="SAM" id="Phobius"/>
    </source>
</evidence>
<feature type="transmembrane region" description="Helical" evidence="8">
    <location>
        <begin position="464"/>
        <end position="487"/>
    </location>
</feature>
<evidence type="ECO:0000256" key="3">
    <source>
        <dbReference type="ARBA" id="ARBA00022448"/>
    </source>
</evidence>
<comment type="caution">
    <text evidence="9">The sequence shown here is derived from an EMBL/GenBank/DDBJ whole genome shotgun (WGS) entry which is preliminary data.</text>
</comment>
<feature type="transmembrane region" description="Helical" evidence="8">
    <location>
        <begin position="544"/>
        <end position="568"/>
    </location>
</feature>
<keyword evidence="5 8" id="KW-1133">Transmembrane helix</keyword>
<keyword evidence="6" id="KW-0406">Ion transport</keyword>
<evidence type="ECO:0000256" key="2">
    <source>
        <dbReference type="ARBA" id="ARBA00009904"/>
    </source>
</evidence>
<protein>
    <submittedName>
        <fullName evidence="9">V-type ATP synthase subunit I</fullName>
    </submittedName>
</protein>
<name>A0AAW7XLB5_9GAMM</name>
<keyword evidence="4 8" id="KW-0812">Transmembrane</keyword>
<dbReference type="GO" id="GO:0046961">
    <property type="term" value="F:proton-transporting ATPase activity, rotational mechanism"/>
    <property type="evidence" value="ECO:0007669"/>
    <property type="project" value="InterPro"/>
</dbReference>
<keyword evidence="7 8" id="KW-0472">Membrane</keyword>
<dbReference type="EMBL" id="JAUOPG010000005">
    <property type="protein sequence ID" value="MDO6453834.1"/>
    <property type="molecule type" value="Genomic_DNA"/>
</dbReference>
<keyword evidence="3" id="KW-0813">Transport</keyword>
<dbReference type="RefSeq" id="WP_303550162.1">
    <property type="nucleotide sequence ID" value="NZ_JAUOPG010000005.1"/>
</dbReference>
<feature type="transmembrane region" description="Helical" evidence="8">
    <location>
        <begin position="366"/>
        <end position="388"/>
    </location>
</feature>
<feature type="transmembrane region" description="Helical" evidence="8">
    <location>
        <begin position="436"/>
        <end position="458"/>
    </location>
</feature>
<reference evidence="9" key="1">
    <citation type="submission" date="2023-07" db="EMBL/GenBank/DDBJ databases">
        <title>Genome content predicts the carbon catabolic preferences of heterotrophic bacteria.</title>
        <authorList>
            <person name="Gralka M."/>
        </authorList>
    </citation>
    <scope>NUCLEOTIDE SEQUENCE</scope>
    <source>
        <strain evidence="9">I2M16</strain>
    </source>
</reference>
<dbReference type="GO" id="GO:0033179">
    <property type="term" value="C:proton-transporting V-type ATPase, V0 domain"/>
    <property type="evidence" value="ECO:0007669"/>
    <property type="project" value="InterPro"/>
</dbReference>
<dbReference type="GO" id="GO:0016471">
    <property type="term" value="C:vacuolar proton-transporting V-type ATPase complex"/>
    <property type="evidence" value="ECO:0007669"/>
    <property type="project" value="TreeGrafter"/>
</dbReference>
<feature type="transmembrane region" description="Helical" evidence="8">
    <location>
        <begin position="324"/>
        <end position="354"/>
    </location>
</feature>
<dbReference type="PANTHER" id="PTHR11629">
    <property type="entry name" value="VACUOLAR PROTON ATPASES"/>
    <property type="match status" value="1"/>
</dbReference>
<evidence type="ECO:0000256" key="5">
    <source>
        <dbReference type="ARBA" id="ARBA00022989"/>
    </source>
</evidence>
<evidence type="ECO:0000313" key="10">
    <source>
        <dbReference type="Proteomes" id="UP001169862"/>
    </source>
</evidence>
<evidence type="ECO:0000313" key="9">
    <source>
        <dbReference type="EMBL" id="MDO6453834.1"/>
    </source>
</evidence>
<organism evidence="9 10">
    <name type="scientific">Neptunomonas phycophila</name>
    <dbReference type="NCBI Taxonomy" id="1572645"/>
    <lineage>
        <taxon>Bacteria</taxon>
        <taxon>Pseudomonadati</taxon>
        <taxon>Pseudomonadota</taxon>
        <taxon>Gammaproteobacteria</taxon>
        <taxon>Oceanospirillales</taxon>
        <taxon>Oceanospirillaceae</taxon>
        <taxon>Neptunomonas</taxon>
    </lineage>
</organism>
<dbReference type="PANTHER" id="PTHR11629:SF63">
    <property type="entry name" value="V-TYPE PROTON ATPASE SUBUNIT A"/>
    <property type="match status" value="1"/>
</dbReference>
<proteinExistence type="inferred from homology"/>
<dbReference type="Proteomes" id="UP001169862">
    <property type="component" value="Unassembled WGS sequence"/>
</dbReference>
<comment type="subcellular location">
    <subcellularLocation>
        <location evidence="1">Membrane</location>
        <topology evidence="1">Multi-pass membrane protein</topology>
    </subcellularLocation>
</comment>
<dbReference type="InterPro" id="IPR002490">
    <property type="entry name" value="V-ATPase_116kDa_su"/>
</dbReference>
<dbReference type="GO" id="GO:0007035">
    <property type="term" value="P:vacuolar acidification"/>
    <property type="evidence" value="ECO:0007669"/>
    <property type="project" value="TreeGrafter"/>
</dbReference>